<sequence length="308" mass="35072">MAEGYQAEPAWPISLAEPCCSRPPGGRRAPARARRRRLRGATACGPTGRMAPGRRRRPRCNSARRHLPREDRRRLRKHVTGSSLWVAHGGVVYDITNFANEHPGGASALHGAGGQDLEVIWKHYPVHYRKPEVLEALAPYAIGRLSDQSMEELRDVRNPKALAATLPLRRRPGAENLAAWRSHQRMLWRWTAVWAVTLTSSVWWWARGFLRALAHVPLLGQPLAEALRVTCCLAQCRAWEERLLCQWSMKLESVGAWRSSEVASAAAAAPSAWQSRATRSRSTRRVRYWAATRRRPASWWDRKVKRRR</sequence>
<dbReference type="PRINTS" id="PR00363">
    <property type="entry name" value="CYTOCHROMEB5"/>
</dbReference>
<dbReference type="SMART" id="SM01117">
    <property type="entry name" value="Cyt-b5"/>
    <property type="match status" value="1"/>
</dbReference>
<dbReference type="InterPro" id="IPR036400">
    <property type="entry name" value="Cyt_B5-like_heme/steroid_sf"/>
</dbReference>
<proteinExistence type="predicted"/>
<evidence type="ECO:0000259" key="2">
    <source>
        <dbReference type="PROSITE" id="PS50255"/>
    </source>
</evidence>
<dbReference type="Pfam" id="PF00173">
    <property type="entry name" value="Cyt-b5"/>
    <property type="match status" value="1"/>
</dbReference>
<evidence type="ECO:0000313" key="3">
    <source>
        <dbReference type="EMBL" id="CAK8991679.1"/>
    </source>
</evidence>
<accession>A0ABP0HN69</accession>
<dbReference type="Proteomes" id="UP001642484">
    <property type="component" value="Unassembled WGS sequence"/>
</dbReference>
<reference evidence="3 4" key="1">
    <citation type="submission" date="2024-02" db="EMBL/GenBank/DDBJ databases">
        <authorList>
            <person name="Chen Y."/>
            <person name="Shah S."/>
            <person name="Dougan E. K."/>
            <person name="Thang M."/>
            <person name="Chan C."/>
        </authorList>
    </citation>
    <scope>NUCLEOTIDE SEQUENCE [LARGE SCALE GENOMIC DNA]</scope>
</reference>
<dbReference type="InterPro" id="IPR012171">
    <property type="entry name" value="Fatty_acid_desaturase"/>
</dbReference>
<protein>
    <recommendedName>
        <fullName evidence="2">Cytochrome b5 heme-binding domain-containing protein</fullName>
    </recommendedName>
</protein>
<name>A0ABP0HN69_9DINO</name>
<evidence type="ECO:0000313" key="4">
    <source>
        <dbReference type="Proteomes" id="UP001642484"/>
    </source>
</evidence>
<dbReference type="PROSITE" id="PS50255">
    <property type="entry name" value="CYTOCHROME_B5_2"/>
    <property type="match status" value="1"/>
</dbReference>
<feature type="compositionally biased region" description="Basic residues" evidence="1">
    <location>
        <begin position="29"/>
        <end position="39"/>
    </location>
</feature>
<evidence type="ECO:0000256" key="1">
    <source>
        <dbReference type="SAM" id="MobiDB-lite"/>
    </source>
</evidence>
<dbReference type="PANTHER" id="PTHR19353:SF19">
    <property type="entry name" value="DELTA(5) FATTY ACID DESATURASE C-RELATED"/>
    <property type="match status" value="1"/>
</dbReference>
<dbReference type="EMBL" id="CAXAMN010000980">
    <property type="protein sequence ID" value="CAK8991679.1"/>
    <property type="molecule type" value="Genomic_DNA"/>
</dbReference>
<feature type="compositionally biased region" description="Basic residues" evidence="1">
    <location>
        <begin position="52"/>
        <end position="67"/>
    </location>
</feature>
<dbReference type="InterPro" id="IPR001199">
    <property type="entry name" value="Cyt_B5-like_heme/steroid-bd"/>
</dbReference>
<comment type="caution">
    <text evidence="3">The sequence shown here is derived from an EMBL/GenBank/DDBJ whole genome shotgun (WGS) entry which is preliminary data.</text>
</comment>
<dbReference type="Gene3D" id="3.10.120.10">
    <property type="entry name" value="Cytochrome b5-like heme/steroid binding domain"/>
    <property type="match status" value="1"/>
</dbReference>
<gene>
    <name evidence="3" type="ORF">CCMP2556_LOCUS2552</name>
</gene>
<keyword evidence="4" id="KW-1185">Reference proteome</keyword>
<feature type="region of interest" description="Disordered" evidence="1">
    <location>
        <begin position="21"/>
        <end position="74"/>
    </location>
</feature>
<dbReference type="SUPFAM" id="SSF55856">
    <property type="entry name" value="Cytochrome b5-like heme/steroid binding domain"/>
    <property type="match status" value="1"/>
</dbReference>
<dbReference type="PANTHER" id="PTHR19353">
    <property type="entry name" value="FATTY ACID DESATURASE 2"/>
    <property type="match status" value="1"/>
</dbReference>
<feature type="domain" description="Cytochrome b5 heme-binding" evidence="2">
    <location>
        <begin position="67"/>
        <end position="146"/>
    </location>
</feature>
<organism evidence="3 4">
    <name type="scientific">Durusdinium trenchii</name>
    <dbReference type="NCBI Taxonomy" id="1381693"/>
    <lineage>
        <taxon>Eukaryota</taxon>
        <taxon>Sar</taxon>
        <taxon>Alveolata</taxon>
        <taxon>Dinophyceae</taxon>
        <taxon>Suessiales</taxon>
        <taxon>Symbiodiniaceae</taxon>
        <taxon>Durusdinium</taxon>
    </lineage>
</organism>